<dbReference type="EMBL" id="CP031423">
    <property type="protein sequence ID" value="AZS38521.1"/>
    <property type="molecule type" value="Genomic_DNA"/>
</dbReference>
<evidence type="ECO:0000256" key="1">
    <source>
        <dbReference type="ARBA" id="ARBA00023002"/>
    </source>
</evidence>
<dbReference type="EC" id="1.14.13.38" evidence="3"/>
<dbReference type="GO" id="GO:0019622">
    <property type="term" value="P:3-(3-hydroxy)phenylpropionate catabolic process"/>
    <property type="evidence" value="ECO:0007669"/>
    <property type="project" value="TreeGrafter"/>
</dbReference>
<dbReference type="Gene3D" id="3.50.50.60">
    <property type="entry name" value="FAD/NAD(P)-binding domain"/>
    <property type="match status" value="1"/>
</dbReference>
<proteinExistence type="predicted"/>
<keyword evidence="1 3" id="KW-0560">Oxidoreductase</keyword>
<dbReference type="PANTHER" id="PTHR43476">
    <property type="entry name" value="3-(3-HYDROXY-PHENYL)PROPIONATE/3-HYDROXYCINNAMIC ACID HYDROXYLASE"/>
    <property type="match status" value="1"/>
</dbReference>
<dbReference type="PRINTS" id="PR00420">
    <property type="entry name" value="RNGMNOXGNASE"/>
</dbReference>
<dbReference type="GO" id="GO:0071949">
    <property type="term" value="F:FAD binding"/>
    <property type="evidence" value="ECO:0007669"/>
    <property type="project" value="InterPro"/>
</dbReference>
<name>A0A3Q9J1U8_9MICO</name>
<dbReference type="SUPFAM" id="SSF51905">
    <property type="entry name" value="FAD/NAD(P)-binding domain"/>
    <property type="match status" value="1"/>
</dbReference>
<dbReference type="InterPro" id="IPR050631">
    <property type="entry name" value="PheA/TfdB_FAD_monoxygenase"/>
</dbReference>
<protein>
    <submittedName>
        <fullName evidence="3">Anhydrotetracycline monooxygenase</fullName>
        <ecNumber evidence="3">1.14.13.38</ecNumber>
    </submittedName>
</protein>
<evidence type="ECO:0000259" key="2">
    <source>
        <dbReference type="Pfam" id="PF01494"/>
    </source>
</evidence>
<gene>
    <name evidence="3" type="primary">otcC_2</name>
    <name evidence="3" type="ORF">CVS47_03179</name>
</gene>
<feature type="domain" description="FAD-binding" evidence="2">
    <location>
        <begin position="3"/>
        <end position="327"/>
    </location>
</feature>
<evidence type="ECO:0000313" key="3">
    <source>
        <dbReference type="EMBL" id="AZS38521.1"/>
    </source>
</evidence>
<evidence type="ECO:0000313" key="4">
    <source>
        <dbReference type="Proteomes" id="UP000276888"/>
    </source>
</evidence>
<keyword evidence="3" id="KW-0503">Monooxygenase</keyword>
<dbReference type="InterPro" id="IPR036188">
    <property type="entry name" value="FAD/NAD-bd_sf"/>
</dbReference>
<sequence length="378" mass="39724">MHDVAVVGAGPVGLVLAGLLAKDGLDVQVLERRDAAGAGTRAIGVHAPVLAALEGSGITDDLLHDAVRVGRGEARSAGRTLGVVRFDRLSTRFPFVATLPQAATERVLAAHAPAPRRAAAVTSVHSRDDRAEVRFGDPAGTASLDARVVVVATGWSGRDLVYRSIPTHVYPDRYLMADVDTGDRPDHDVAIVDIDGTGVMESFPLPGARRRVVAWDSRPEDDEPAARAARLAESVARRGDRVAAAAVTEASSFGVRRVVAPALRRGRVFAIGDAAHEVSPIGGQGMNLGLLDAATLAPLLTRWIRSGTAPDEELRRWERRRVRSAGTAARLAAVNTALGRPLTSAADAARRLALRLALARPVGGFFASAYAMGLDADA</sequence>
<dbReference type="Gene3D" id="3.30.70.2450">
    <property type="match status" value="1"/>
</dbReference>
<dbReference type="InterPro" id="IPR002938">
    <property type="entry name" value="FAD-bd"/>
</dbReference>
<dbReference type="PANTHER" id="PTHR43476:SF3">
    <property type="entry name" value="FAD-BINDING MONOOXYGENASE"/>
    <property type="match status" value="1"/>
</dbReference>
<dbReference type="Proteomes" id="UP000276888">
    <property type="component" value="Chromosome"/>
</dbReference>
<accession>A0A3Q9J1U8</accession>
<dbReference type="RefSeq" id="WP_127096943.1">
    <property type="nucleotide sequence ID" value="NZ_CP031423.1"/>
</dbReference>
<dbReference type="GO" id="GO:0047670">
    <property type="term" value="F:anhydrotetracycline monooxygenase activity"/>
    <property type="evidence" value="ECO:0007669"/>
    <property type="project" value="UniProtKB-EC"/>
</dbReference>
<organism evidence="3 4">
    <name type="scientific">Microbacterium lemovicicum</name>
    <dbReference type="NCBI Taxonomy" id="1072463"/>
    <lineage>
        <taxon>Bacteria</taxon>
        <taxon>Bacillati</taxon>
        <taxon>Actinomycetota</taxon>
        <taxon>Actinomycetes</taxon>
        <taxon>Micrococcales</taxon>
        <taxon>Microbacteriaceae</taxon>
        <taxon>Microbacterium</taxon>
    </lineage>
</organism>
<dbReference type="Pfam" id="PF01494">
    <property type="entry name" value="FAD_binding_3"/>
    <property type="match status" value="1"/>
</dbReference>
<dbReference type="KEGG" id="mlv:CVS47_03179"/>
<dbReference type="AlphaFoldDB" id="A0A3Q9J1U8"/>
<keyword evidence="4" id="KW-1185">Reference proteome</keyword>
<dbReference type="GO" id="GO:0008688">
    <property type="term" value="F:3-(3-hydroxyphenyl)propionate hydroxylase activity"/>
    <property type="evidence" value="ECO:0007669"/>
    <property type="project" value="TreeGrafter"/>
</dbReference>
<reference evidence="3 4" key="1">
    <citation type="submission" date="2018-08" db="EMBL/GenBank/DDBJ databases">
        <title>Microbacterium lemovicicum sp. nov., a bacterium isolated from a natural uranium-rich soil.</title>
        <authorList>
            <person name="ORTET P."/>
        </authorList>
    </citation>
    <scope>NUCLEOTIDE SEQUENCE [LARGE SCALE GENOMIC DNA]</scope>
    <source>
        <strain evidence="3 4">Viu22</strain>
    </source>
</reference>
<dbReference type="OrthoDB" id="4246007at2"/>